<dbReference type="InterPro" id="IPR058269">
    <property type="entry name" value="DUF7963"/>
</dbReference>
<proteinExistence type="predicted"/>
<dbReference type="OMA" id="LWILYER"/>
<protein>
    <recommendedName>
        <fullName evidence="2">DUF7963 domain-containing protein</fullName>
    </recommendedName>
</protein>
<dbReference type="Pfam" id="PF25908">
    <property type="entry name" value="DUF7963"/>
    <property type="match status" value="1"/>
</dbReference>
<sequence>MAQKRYEGLLMVRNKAIKGKGAWYWTHLEPLLAHNTETGLPKAVKLRYTLCDVVFSASNPSRTASEHLKRDMCPNFNSAAKPISSVSPVVVPSSSPSSASPFLAQHNHRKRTTTSPSASGSLYHAPSRFGSALVPQQPHLVMSGGKEDLGALAMLEDSVKKLKSPKTSPGPALSKAQIDSAIEFLGDWVYESCGSVSFASLEHPKFRAFLSQVGLSAVFSRELTGARLEARFEGASTLPTTPTKTTTACSLSTSTSIKT</sequence>
<dbReference type="STRING" id="3914.A0A0L9TSN7"/>
<organism evidence="3 4">
    <name type="scientific">Phaseolus angularis</name>
    <name type="common">Azuki bean</name>
    <name type="synonym">Vigna angularis</name>
    <dbReference type="NCBI Taxonomy" id="3914"/>
    <lineage>
        <taxon>Eukaryota</taxon>
        <taxon>Viridiplantae</taxon>
        <taxon>Streptophyta</taxon>
        <taxon>Embryophyta</taxon>
        <taxon>Tracheophyta</taxon>
        <taxon>Spermatophyta</taxon>
        <taxon>Magnoliopsida</taxon>
        <taxon>eudicotyledons</taxon>
        <taxon>Gunneridae</taxon>
        <taxon>Pentapetalae</taxon>
        <taxon>rosids</taxon>
        <taxon>fabids</taxon>
        <taxon>Fabales</taxon>
        <taxon>Fabaceae</taxon>
        <taxon>Papilionoideae</taxon>
        <taxon>50 kb inversion clade</taxon>
        <taxon>NPAAA clade</taxon>
        <taxon>indigoferoid/millettioid clade</taxon>
        <taxon>Phaseoleae</taxon>
        <taxon>Vigna</taxon>
    </lineage>
</organism>
<dbReference type="PANTHER" id="PTHR32166:SF24">
    <property type="entry name" value="F16P17.2 PROTEIN"/>
    <property type="match status" value="1"/>
</dbReference>
<feature type="region of interest" description="Disordered" evidence="1">
    <location>
        <begin position="97"/>
        <end position="121"/>
    </location>
</feature>
<name>A0A0L9TSN7_PHAAN</name>
<evidence type="ECO:0000256" key="1">
    <source>
        <dbReference type="SAM" id="MobiDB-lite"/>
    </source>
</evidence>
<dbReference type="PANTHER" id="PTHR32166">
    <property type="entry name" value="OSJNBA0013A04.12 PROTEIN"/>
    <property type="match status" value="1"/>
</dbReference>
<feature type="domain" description="DUF7963" evidence="2">
    <location>
        <begin position="2"/>
        <end position="77"/>
    </location>
</feature>
<accession>A0A0L9TSN7</accession>
<reference evidence="4" key="1">
    <citation type="journal article" date="2015" name="Proc. Natl. Acad. Sci. U.S.A.">
        <title>Genome sequencing of adzuki bean (Vigna angularis) provides insight into high starch and low fat accumulation and domestication.</title>
        <authorList>
            <person name="Yang K."/>
            <person name="Tian Z."/>
            <person name="Chen C."/>
            <person name="Luo L."/>
            <person name="Zhao B."/>
            <person name="Wang Z."/>
            <person name="Yu L."/>
            <person name="Li Y."/>
            <person name="Sun Y."/>
            <person name="Li W."/>
            <person name="Chen Y."/>
            <person name="Li Y."/>
            <person name="Zhang Y."/>
            <person name="Ai D."/>
            <person name="Zhao J."/>
            <person name="Shang C."/>
            <person name="Ma Y."/>
            <person name="Wu B."/>
            <person name="Wang M."/>
            <person name="Gao L."/>
            <person name="Sun D."/>
            <person name="Zhang P."/>
            <person name="Guo F."/>
            <person name="Wang W."/>
            <person name="Li Y."/>
            <person name="Wang J."/>
            <person name="Varshney R.K."/>
            <person name="Wang J."/>
            <person name="Ling H.Q."/>
            <person name="Wan P."/>
        </authorList>
    </citation>
    <scope>NUCLEOTIDE SEQUENCE</scope>
    <source>
        <strain evidence="4">cv. Jingnong 6</strain>
    </source>
</reference>
<evidence type="ECO:0000259" key="2">
    <source>
        <dbReference type="Pfam" id="PF25908"/>
    </source>
</evidence>
<feature type="region of interest" description="Disordered" evidence="1">
    <location>
        <begin position="237"/>
        <end position="259"/>
    </location>
</feature>
<dbReference type="AlphaFoldDB" id="A0A0L9TSN7"/>
<evidence type="ECO:0000313" key="4">
    <source>
        <dbReference type="Proteomes" id="UP000053144"/>
    </source>
</evidence>
<dbReference type="EMBL" id="CM003371">
    <property type="protein sequence ID" value="KOM33608.1"/>
    <property type="molecule type" value="Genomic_DNA"/>
</dbReference>
<dbReference type="Gramene" id="KOM33608">
    <property type="protein sequence ID" value="KOM33608"/>
    <property type="gene ID" value="LR48_Vigan01g316400"/>
</dbReference>
<evidence type="ECO:0000313" key="3">
    <source>
        <dbReference type="EMBL" id="KOM33608.1"/>
    </source>
</evidence>
<gene>
    <name evidence="3" type="ORF">LR48_Vigan01g316400</name>
</gene>
<dbReference type="Proteomes" id="UP000053144">
    <property type="component" value="Chromosome 1"/>
</dbReference>